<keyword evidence="3" id="KW-1185">Reference proteome</keyword>
<name>A0ABQ9UNH9_SAGOE</name>
<sequence>MLVMTGMTVKERKSEVRDDDGDDDGGDDNGDEDDDSDNSNADVNTDNCDNVEDSNDGGTRMAAMTRLIVMTGMVEI</sequence>
<feature type="region of interest" description="Disordered" evidence="1">
    <location>
        <begin position="1"/>
        <end position="61"/>
    </location>
</feature>
<proteinExistence type="predicted"/>
<evidence type="ECO:0000313" key="3">
    <source>
        <dbReference type="Proteomes" id="UP001266305"/>
    </source>
</evidence>
<organism evidence="2 3">
    <name type="scientific">Saguinus oedipus</name>
    <name type="common">Cotton-top tamarin</name>
    <name type="synonym">Oedipomidas oedipus</name>
    <dbReference type="NCBI Taxonomy" id="9490"/>
    <lineage>
        <taxon>Eukaryota</taxon>
        <taxon>Metazoa</taxon>
        <taxon>Chordata</taxon>
        <taxon>Craniata</taxon>
        <taxon>Vertebrata</taxon>
        <taxon>Euteleostomi</taxon>
        <taxon>Mammalia</taxon>
        <taxon>Eutheria</taxon>
        <taxon>Euarchontoglires</taxon>
        <taxon>Primates</taxon>
        <taxon>Haplorrhini</taxon>
        <taxon>Platyrrhini</taxon>
        <taxon>Cebidae</taxon>
        <taxon>Callitrichinae</taxon>
        <taxon>Saguinus</taxon>
    </lineage>
</organism>
<dbReference type="Proteomes" id="UP001266305">
    <property type="component" value="Unassembled WGS sequence"/>
</dbReference>
<feature type="compositionally biased region" description="Low complexity" evidence="1">
    <location>
        <begin position="38"/>
        <end position="47"/>
    </location>
</feature>
<reference evidence="2 3" key="1">
    <citation type="submission" date="2023-05" db="EMBL/GenBank/DDBJ databases">
        <title>B98-5 Cell Line De Novo Hybrid Assembly: An Optical Mapping Approach.</title>
        <authorList>
            <person name="Kananen K."/>
            <person name="Auerbach J.A."/>
            <person name="Kautto E."/>
            <person name="Blachly J.S."/>
        </authorList>
    </citation>
    <scope>NUCLEOTIDE SEQUENCE [LARGE SCALE GENOMIC DNA]</scope>
    <source>
        <strain evidence="2">B95-8</strain>
        <tissue evidence="2">Cell line</tissue>
    </source>
</reference>
<protein>
    <submittedName>
        <fullName evidence="2">Uncharacterized protein</fullName>
    </submittedName>
</protein>
<accession>A0ABQ9UNH9</accession>
<feature type="compositionally biased region" description="Acidic residues" evidence="1">
    <location>
        <begin position="17"/>
        <end position="37"/>
    </location>
</feature>
<evidence type="ECO:0000313" key="2">
    <source>
        <dbReference type="EMBL" id="KAK2098636.1"/>
    </source>
</evidence>
<gene>
    <name evidence="2" type="ORF">P7K49_024087</name>
</gene>
<evidence type="ECO:0000256" key="1">
    <source>
        <dbReference type="SAM" id="MobiDB-lite"/>
    </source>
</evidence>
<dbReference type="EMBL" id="JASSZA010000011">
    <property type="protein sequence ID" value="KAK2098636.1"/>
    <property type="molecule type" value="Genomic_DNA"/>
</dbReference>
<comment type="caution">
    <text evidence="2">The sequence shown here is derived from an EMBL/GenBank/DDBJ whole genome shotgun (WGS) entry which is preliminary data.</text>
</comment>